<accession>A0A0C2W3B1</accession>
<dbReference type="PANTHER" id="PTHR48079">
    <property type="entry name" value="PROTEIN YEEZ"/>
    <property type="match status" value="1"/>
</dbReference>
<feature type="domain" description="NAD-dependent epimerase/dehydratase" evidence="1">
    <location>
        <begin position="10"/>
        <end position="121"/>
    </location>
</feature>
<protein>
    <submittedName>
        <fullName evidence="2">Epimerase</fullName>
    </submittedName>
</protein>
<comment type="caution">
    <text evidence="2">The sequence shown here is derived from an EMBL/GenBank/DDBJ whole genome shotgun (WGS) entry which is preliminary data.</text>
</comment>
<evidence type="ECO:0000313" key="3">
    <source>
        <dbReference type="Proteomes" id="UP000031972"/>
    </source>
</evidence>
<dbReference type="AlphaFoldDB" id="A0A0C2W3B1"/>
<dbReference type="EMBL" id="JXRR01000008">
    <property type="protein sequence ID" value="KIL51111.1"/>
    <property type="molecule type" value="Genomic_DNA"/>
</dbReference>
<dbReference type="Proteomes" id="UP000031972">
    <property type="component" value="Unassembled WGS sequence"/>
</dbReference>
<dbReference type="Pfam" id="PF01370">
    <property type="entry name" value="Epimerase"/>
    <property type="match status" value="1"/>
</dbReference>
<dbReference type="Gene3D" id="3.40.50.720">
    <property type="entry name" value="NAD(P)-binding Rossmann-like Domain"/>
    <property type="match status" value="1"/>
</dbReference>
<dbReference type="PANTHER" id="PTHR48079:SF6">
    <property type="entry name" value="NAD(P)-BINDING DOMAIN-CONTAINING PROTEIN-RELATED"/>
    <property type="match status" value="1"/>
</dbReference>
<evidence type="ECO:0000313" key="2">
    <source>
        <dbReference type="EMBL" id="KIL51111.1"/>
    </source>
</evidence>
<dbReference type="SUPFAM" id="SSF51735">
    <property type="entry name" value="NAD(P)-binding Rossmann-fold domains"/>
    <property type="match status" value="1"/>
</dbReference>
<dbReference type="GO" id="GO:0005737">
    <property type="term" value="C:cytoplasm"/>
    <property type="evidence" value="ECO:0007669"/>
    <property type="project" value="TreeGrafter"/>
</dbReference>
<dbReference type="InterPro" id="IPR051783">
    <property type="entry name" value="NAD(P)-dependent_oxidoreduct"/>
</dbReference>
<dbReference type="GO" id="GO:0004029">
    <property type="term" value="F:aldehyde dehydrogenase (NAD+) activity"/>
    <property type="evidence" value="ECO:0007669"/>
    <property type="project" value="TreeGrafter"/>
</dbReference>
<keyword evidence="3" id="KW-1185">Reference proteome</keyword>
<reference evidence="2 3" key="1">
    <citation type="submission" date="2015-01" db="EMBL/GenBank/DDBJ databases">
        <title>Jeotgalibacillus campisalis genome sequencing.</title>
        <authorList>
            <person name="Goh K.M."/>
            <person name="Chan K.-G."/>
            <person name="Yaakop A.S."/>
            <person name="Ee R."/>
            <person name="Gan H.M."/>
            <person name="Chan C.S."/>
        </authorList>
    </citation>
    <scope>NUCLEOTIDE SEQUENCE [LARGE SCALE GENOMIC DNA]</scope>
    <source>
        <strain evidence="2 3">SF-57</strain>
    </source>
</reference>
<dbReference type="PATRIC" id="fig|220754.4.peg.1012"/>
<gene>
    <name evidence="2" type="ORF">KR50_09920</name>
</gene>
<sequence length="480" mass="53318">MTETKRPVVALTGASGYIGSNLLEQITKKADVIALSRSGDDKENSAHVTWRSCDFYSKSDAEKGLEGADYAIYLIHSMKPSAKLTQAKFEDMDVILADNFAQAAKKQGVKQIIYLSGIIPKDTKELSRHLKSRLEVEKILGSYGVPVSTIRAGLIVGPKGSSFPILSKLVKRLPWMLLPKWTRTKTHPIALKDVIGSLKNSIGNKKVENKSVDVGGPEIMSYKEMLIQTAEVMGKKPKVVDIPLLTVNLSRLWVTLVTGSPKEMAYPLIESLKHPMVAEDTIEGISDGKTTFKEAAQEALKAEKEEGADKPAILTATPTGSDVRSVQRVMLPEGKTANWAGEEYMNWISRLARPFLAVDLDEDKNCKISLFSKAASILELTYSSERSTDTRALYLITGGFFANVGEDSKGRIEFRQIPNTQECIIAIHGYRPALPWTIYKFTQAKVHLWVMALFKRHLQHLMKSDQHEEKEGRQKTIAEA</sequence>
<name>A0A0C2W3B1_9BACL</name>
<evidence type="ECO:0000259" key="1">
    <source>
        <dbReference type="Pfam" id="PF01370"/>
    </source>
</evidence>
<proteinExistence type="predicted"/>
<dbReference type="InterPro" id="IPR001509">
    <property type="entry name" value="Epimerase_deHydtase"/>
</dbReference>
<dbReference type="RefSeq" id="WP_041055494.1">
    <property type="nucleotide sequence ID" value="NZ_JXRR01000008.1"/>
</dbReference>
<dbReference type="InterPro" id="IPR036291">
    <property type="entry name" value="NAD(P)-bd_dom_sf"/>
</dbReference>
<organism evidence="2 3">
    <name type="scientific">Jeotgalibacillus campisalis</name>
    <dbReference type="NCBI Taxonomy" id="220754"/>
    <lineage>
        <taxon>Bacteria</taxon>
        <taxon>Bacillati</taxon>
        <taxon>Bacillota</taxon>
        <taxon>Bacilli</taxon>
        <taxon>Bacillales</taxon>
        <taxon>Caryophanaceae</taxon>
        <taxon>Jeotgalibacillus</taxon>
    </lineage>
</organism>
<dbReference type="OrthoDB" id="9774199at2"/>